<feature type="repeat" description="PPR" evidence="2">
    <location>
        <begin position="312"/>
        <end position="346"/>
    </location>
</feature>
<name>A0AAQ3KJB6_9LILI</name>
<feature type="repeat" description="PPR" evidence="2">
    <location>
        <begin position="413"/>
        <end position="447"/>
    </location>
</feature>
<feature type="region of interest" description="Disordered" evidence="3">
    <location>
        <begin position="1"/>
        <end position="20"/>
    </location>
</feature>
<dbReference type="InterPro" id="IPR002885">
    <property type="entry name" value="PPR_rpt"/>
</dbReference>
<dbReference type="Pfam" id="PF13041">
    <property type="entry name" value="PPR_2"/>
    <property type="match status" value="3"/>
</dbReference>
<dbReference type="Pfam" id="PF20431">
    <property type="entry name" value="E_motif"/>
    <property type="match status" value="1"/>
</dbReference>
<feature type="repeat" description="PPR" evidence="2">
    <location>
        <begin position="211"/>
        <end position="245"/>
    </location>
</feature>
<feature type="repeat" description="PPR" evidence="2">
    <location>
        <begin position="514"/>
        <end position="548"/>
    </location>
</feature>
<dbReference type="Gene3D" id="1.25.40.10">
    <property type="entry name" value="Tetratricopeptide repeat domain"/>
    <property type="match status" value="4"/>
</dbReference>
<keyword evidence="1" id="KW-0677">Repeat</keyword>
<dbReference type="InterPro" id="IPR046960">
    <property type="entry name" value="PPR_At4g14850-like_plant"/>
</dbReference>
<dbReference type="EMBL" id="CP136895">
    <property type="protein sequence ID" value="WOL09595.1"/>
    <property type="molecule type" value="Genomic_DNA"/>
</dbReference>
<dbReference type="InterPro" id="IPR011990">
    <property type="entry name" value="TPR-like_helical_dom_sf"/>
</dbReference>
<sequence>MPSLDKLSASFKSIPRQTPPPHFRALVTSPLHQSQQCLSSRTPTYFSHNTLFLHLRSSRSLDEAIKLHALMIVHGSLSRSPVLGAQLVHSYVNFDCHEEALLVFNHIPRKNSFAWNSAIKGLVNSGQFAEALAFYHSMIDLRLEADNFTYPLVLKACAELPDLEQGRRIQELIQFDAESNSYVQCALINMFTKCGSLSEAQRVFENMPTRDLVSWGAMICGTVQNGGWLEALKLFRRMRMEGFRLDSVVVATVIPACSRLGALSMGMGLQGCSIKSGFSDDLCVSNALIDLYAKCGQTQTAHRLFQFLTSKDIISWSSLIAGHSQNCQYIECFELFAEMMRLGIKPNSVTIASVLPSLSSLKLFEKGKEIHAYAMRHGFEFDIYIATALVDFYSKSGFLIEAQSIFKILSDTDIAIWNSMISGYVFNDDVDSAFQTLRQIPRARPRPNSVTVISILPLCNRFTMLNHGKELHCFAIRGGLSSIITVSNSLIDMYCKCGCLELGKKVYTQMTNRDIVTYNTIITALGMHGHGDQATVYFDDMNKDKINPDRVTFIALLSACSHAGFIERGLLYYNSMMKDYGILPDMEHYSCMVDLYARSGYLDGAWEFIKNMSVDPDIDVLGSLLGACRTYKRLDLAELISFKIFEKTSTDPGYYVLLSNIYAAAGKWADVKKVRAMIKDKGLMKKPGNSWIQIGCCIHSFVAKDKVCLENKMLQDILKILLQEMKEEGYVPDMSSLHILAENDQH</sequence>
<feature type="repeat" description="PPR" evidence="2">
    <location>
        <begin position="549"/>
        <end position="584"/>
    </location>
</feature>
<dbReference type="NCBIfam" id="TIGR00756">
    <property type="entry name" value="PPR"/>
    <property type="match status" value="6"/>
</dbReference>
<dbReference type="FunFam" id="1.25.40.10:FF:000682">
    <property type="entry name" value="Pentatricopeptide repeat-containing protein At3g16610"/>
    <property type="match status" value="1"/>
</dbReference>
<organism evidence="4 5">
    <name type="scientific">Canna indica</name>
    <name type="common">Indian-shot</name>
    <dbReference type="NCBI Taxonomy" id="4628"/>
    <lineage>
        <taxon>Eukaryota</taxon>
        <taxon>Viridiplantae</taxon>
        <taxon>Streptophyta</taxon>
        <taxon>Embryophyta</taxon>
        <taxon>Tracheophyta</taxon>
        <taxon>Spermatophyta</taxon>
        <taxon>Magnoliopsida</taxon>
        <taxon>Liliopsida</taxon>
        <taxon>Zingiberales</taxon>
        <taxon>Cannaceae</taxon>
        <taxon>Canna</taxon>
    </lineage>
</organism>
<keyword evidence="5" id="KW-1185">Reference proteome</keyword>
<accession>A0AAQ3KJB6</accession>
<dbReference type="GO" id="GO:0009451">
    <property type="term" value="P:RNA modification"/>
    <property type="evidence" value="ECO:0007669"/>
    <property type="project" value="InterPro"/>
</dbReference>
<evidence type="ECO:0000256" key="2">
    <source>
        <dbReference type="PROSITE-ProRule" id="PRU00708"/>
    </source>
</evidence>
<reference evidence="4 5" key="1">
    <citation type="submission" date="2023-10" db="EMBL/GenBank/DDBJ databases">
        <title>Chromosome-scale genome assembly provides insights into flower coloration mechanisms of Canna indica.</title>
        <authorList>
            <person name="Li C."/>
        </authorList>
    </citation>
    <scope>NUCLEOTIDE SEQUENCE [LARGE SCALE GENOMIC DNA]</scope>
    <source>
        <tissue evidence="4">Flower</tissue>
    </source>
</reference>
<dbReference type="AlphaFoldDB" id="A0AAQ3KJB6"/>
<dbReference type="FunFam" id="1.25.40.10:FF:001785">
    <property type="entry name" value="Putative pentatricopeptide repeat-containing protein At3g01580"/>
    <property type="match status" value="1"/>
</dbReference>
<dbReference type="PROSITE" id="PS51375">
    <property type="entry name" value="PPR"/>
    <property type="match status" value="6"/>
</dbReference>
<gene>
    <name evidence="4" type="ORF">Cni_G18348</name>
</gene>
<dbReference type="FunFam" id="1.25.40.10:FF:000351">
    <property type="entry name" value="Pentatricopeptide repeat-containing protein"/>
    <property type="match status" value="1"/>
</dbReference>
<dbReference type="InterPro" id="IPR046848">
    <property type="entry name" value="E_motif"/>
</dbReference>
<evidence type="ECO:0000313" key="5">
    <source>
        <dbReference type="Proteomes" id="UP001327560"/>
    </source>
</evidence>
<feature type="repeat" description="PPR" evidence="2">
    <location>
        <begin position="111"/>
        <end position="145"/>
    </location>
</feature>
<protein>
    <submittedName>
        <fullName evidence="4">Pentatricopeptide repeat-containing protein</fullName>
    </submittedName>
</protein>
<dbReference type="Proteomes" id="UP001327560">
    <property type="component" value="Chromosome 6"/>
</dbReference>
<dbReference type="GO" id="GO:0003723">
    <property type="term" value="F:RNA binding"/>
    <property type="evidence" value="ECO:0007669"/>
    <property type="project" value="InterPro"/>
</dbReference>
<evidence type="ECO:0000256" key="3">
    <source>
        <dbReference type="SAM" id="MobiDB-lite"/>
    </source>
</evidence>
<evidence type="ECO:0000313" key="4">
    <source>
        <dbReference type="EMBL" id="WOL09595.1"/>
    </source>
</evidence>
<dbReference type="Pfam" id="PF01535">
    <property type="entry name" value="PPR"/>
    <property type="match status" value="5"/>
</dbReference>
<dbReference type="PANTHER" id="PTHR47926">
    <property type="entry name" value="PENTATRICOPEPTIDE REPEAT-CONTAINING PROTEIN"/>
    <property type="match status" value="1"/>
</dbReference>
<proteinExistence type="predicted"/>
<evidence type="ECO:0000256" key="1">
    <source>
        <dbReference type="ARBA" id="ARBA00022737"/>
    </source>
</evidence>
<dbReference type="PANTHER" id="PTHR47926:SF394">
    <property type="entry name" value="REPEAT-LIKE SUPERFAMILY PROTEIN, PUTATIVE-RELATED"/>
    <property type="match status" value="1"/>
</dbReference>